<dbReference type="InterPro" id="IPR026444">
    <property type="entry name" value="Secre_tail"/>
</dbReference>
<dbReference type="OrthoDB" id="954626at2"/>
<gene>
    <name evidence="1" type="ORF">EFY79_15005</name>
</gene>
<dbReference type="EMBL" id="RJJR01000013">
    <property type="protein sequence ID" value="RNI34489.1"/>
    <property type="molecule type" value="Genomic_DNA"/>
</dbReference>
<dbReference type="NCBIfam" id="TIGR04183">
    <property type="entry name" value="Por_Secre_tail"/>
    <property type="match status" value="1"/>
</dbReference>
<keyword evidence="2" id="KW-1185">Reference proteome</keyword>
<evidence type="ECO:0000313" key="1">
    <source>
        <dbReference type="EMBL" id="RNI34489.1"/>
    </source>
</evidence>
<dbReference type="RefSeq" id="WP_123121548.1">
    <property type="nucleotide sequence ID" value="NZ_RJJR01000013.1"/>
</dbReference>
<comment type="caution">
    <text evidence="1">The sequence shown here is derived from an EMBL/GenBank/DDBJ whole genome shotgun (WGS) entry which is preliminary data.</text>
</comment>
<evidence type="ECO:0000313" key="2">
    <source>
        <dbReference type="Proteomes" id="UP000267223"/>
    </source>
</evidence>
<sequence>MKKFLPLTLIPIFLISFKTYSLPKLSSFPSAKATIYFDFDGQTVTGTSWNGGATFYCQPAVLTDDQITNIFNRISEDYRPFNINITTDSSVFLAAPLAQRIRIIVTPSSDWYAGNVGGVSFTGSFVWGDDTPGFVFTNKLGNVPKLIAECCTHESGHTVGLSHQAKYSDNCNLVSTYNEGTGLGETSWAPVMGNSYYRNLSGWNNGPTPYGCTSDQDNLSIITSRNGFTYRQDDHGNNPADNPTILSVKNTEFSSDGIITTNTDKDAFKINLPKNGLVKIEASPYAVGPNNEGADLDIELTLLNSDMNVVQVYSPQEKLDVSVDTTLMAGDYFIVVNGSGNANTSNYGSLGSYRLAGTYSPLSVTPISQVLLSGEVQKDKHELKWSIIADEPIKSLTLESSSDGAIFNTLTNLSNTEKSFSYEPLLNENIFYRLKVISVTGQESYSNIVPLKRTEAKGSLINITSTVTSDITINASQNYQYQLADMGGRIIKTGKGEAGVSNIHIKNSPNGIYILQIICNSRKTTQRVLKL</sequence>
<dbReference type="Proteomes" id="UP000267223">
    <property type="component" value="Unassembled WGS sequence"/>
</dbReference>
<protein>
    <submittedName>
        <fullName evidence="1">T9SS C-terminal target domain-containing protein</fullName>
    </submittedName>
</protein>
<name>A0A3M9N9L9_9BACT</name>
<dbReference type="Gene3D" id="2.60.120.380">
    <property type="match status" value="1"/>
</dbReference>
<dbReference type="SUPFAM" id="SSF55486">
    <property type="entry name" value="Metalloproteases ('zincins'), catalytic domain"/>
    <property type="match status" value="1"/>
</dbReference>
<reference evidence="1 2" key="1">
    <citation type="submission" date="2018-11" db="EMBL/GenBank/DDBJ databases">
        <title>Draft genome sequence of Ferruginibacter sp. BO-59.</title>
        <authorList>
            <person name="Im W.T."/>
        </authorList>
    </citation>
    <scope>NUCLEOTIDE SEQUENCE [LARGE SCALE GENOMIC DNA]</scope>
    <source>
        <strain evidence="1 2">BO-59</strain>
    </source>
</reference>
<accession>A0A3M9N9L9</accession>
<proteinExistence type="predicted"/>
<organism evidence="1 2">
    <name type="scientific">Hanamia caeni</name>
    <dbReference type="NCBI Taxonomy" id="2294116"/>
    <lineage>
        <taxon>Bacteria</taxon>
        <taxon>Pseudomonadati</taxon>
        <taxon>Bacteroidota</taxon>
        <taxon>Chitinophagia</taxon>
        <taxon>Chitinophagales</taxon>
        <taxon>Chitinophagaceae</taxon>
        <taxon>Hanamia</taxon>
    </lineage>
</organism>
<dbReference type="AlphaFoldDB" id="A0A3M9N9L9"/>